<evidence type="ECO:0000256" key="1">
    <source>
        <dbReference type="SAM" id="Coils"/>
    </source>
</evidence>
<organism evidence="3 4">
    <name type="scientific">Nocardia elegans</name>
    <dbReference type="NCBI Taxonomy" id="300029"/>
    <lineage>
        <taxon>Bacteria</taxon>
        <taxon>Bacillati</taxon>
        <taxon>Actinomycetota</taxon>
        <taxon>Actinomycetes</taxon>
        <taxon>Mycobacteriales</taxon>
        <taxon>Nocardiaceae</taxon>
        <taxon>Nocardia</taxon>
    </lineage>
</organism>
<feature type="coiled-coil region" evidence="1">
    <location>
        <begin position="33"/>
        <end position="67"/>
    </location>
</feature>
<comment type="caution">
    <text evidence="3">The sequence shown here is derived from an EMBL/GenBank/DDBJ whole genome shotgun (WGS) entry which is preliminary data.</text>
</comment>
<evidence type="ECO:0000313" key="3">
    <source>
        <dbReference type="EMBL" id="MFF4023282.1"/>
    </source>
</evidence>
<dbReference type="RefSeq" id="WP_195023642.1">
    <property type="nucleotide sequence ID" value="NZ_JADLPS010000017.1"/>
</dbReference>
<dbReference type="EMBL" id="JBIATK010000003">
    <property type="protein sequence ID" value="MFF4023282.1"/>
    <property type="molecule type" value="Genomic_DNA"/>
</dbReference>
<gene>
    <name evidence="3" type="ORF">ACFYY5_10610</name>
</gene>
<proteinExistence type="predicted"/>
<dbReference type="InterPro" id="IPR025280">
    <property type="entry name" value="SNIPE"/>
</dbReference>
<keyword evidence="4" id="KW-1185">Reference proteome</keyword>
<reference evidence="3 4" key="1">
    <citation type="submission" date="2024-10" db="EMBL/GenBank/DDBJ databases">
        <title>The Natural Products Discovery Center: Release of the First 8490 Sequenced Strains for Exploring Actinobacteria Biosynthetic Diversity.</title>
        <authorList>
            <person name="Kalkreuter E."/>
            <person name="Kautsar S.A."/>
            <person name="Yang D."/>
            <person name="Bader C.D."/>
            <person name="Teijaro C.N."/>
            <person name="Fluegel L."/>
            <person name="Davis C.M."/>
            <person name="Simpson J.R."/>
            <person name="Lauterbach L."/>
            <person name="Steele A.D."/>
            <person name="Gui C."/>
            <person name="Meng S."/>
            <person name="Li G."/>
            <person name="Viehrig K."/>
            <person name="Ye F."/>
            <person name="Su P."/>
            <person name="Kiefer A.F."/>
            <person name="Nichols A."/>
            <person name="Cepeda A.J."/>
            <person name="Yan W."/>
            <person name="Fan B."/>
            <person name="Jiang Y."/>
            <person name="Adhikari A."/>
            <person name="Zheng C.-J."/>
            <person name="Schuster L."/>
            <person name="Cowan T.M."/>
            <person name="Smanski M.J."/>
            <person name="Chevrette M.G."/>
            <person name="De Carvalho L.P.S."/>
            <person name="Shen B."/>
        </authorList>
    </citation>
    <scope>NUCLEOTIDE SEQUENCE [LARGE SCALE GENOMIC DNA]</scope>
    <source>
        <strain evidence="3 4">NPDC001867</strain>
    </source>
</reference>
<sequence length="194" mass="21590">MAFGRVDTRCRISWACFDGRPCALTERLGLSEVAAIEAERKHLITEVERLKAEKAELDAQLAHERADLIEVQGQKDIQDVGLFRYHHPAASSVMLEDELDRVQAEITDSVRAKRAISAMINFTFNNSAAKGRNFVSDMSRIMLRATTPRNRGCNHCPCRLAVSRSACARNAGQAQICRHVSEFVTARGCGNDRS</sequence>
<dbReference type="Pfam" id="PF13250">
    <property type="entry name" value="SNIPE"/>
    <property type="match status" value="1"/>
</dbReference>
<dbReference type="Proteomes" id="UP001602089">
    <property type="component" value="Unassembled WGS sequence"/>
</dbReference>
<protein>
    <recommendedName>
        <fullName evidence="2">SNIPE associated domain-containing protein</fullName>
    </recommendedName>
</protein>
<evidence type="ECO:0000259" key="2">
    <source>
        <dbReference type="Pfam" id="PF13250"/>
    </source>
</evidence>
<name>A0ABW6TAV0_9NOCA</name>
<feature type="domain" description="SNIPE associated" evidence="2">
    <location>
        <begin position="93"/>
        <end position="145"/>
    </location>
</feature>
<keyword evidence="1" id="KW-0175">Coiled coil</keyword>
<evidence type="ECO:0000313" key="4">
    <source>
        <dbReference type="Proteomes" id="UP001602089"/>
    </source>
</evidence>
<accession>A0ABW6TAV0</accession>